<dbReference type="Proteomes" id="UP000191089">
    <property type="component" value="Unassembled WGS sequence"/>
</dbReference>
<proteinExistence type="predicted"/>
<feature type="compositionally biased region" description="Basic residues" evidence="1">
    <location>
        <begin position="75"/>
        <end position="86"/>
    </location>
</feature>
<evidence type="ECO:0000313" key="2">
    <source>
        <dbReference type="EMBL" id="OOX08680.1"/>
    </source>
</evidence>
<gene>
    <name evidence="2" type="ORF">Xcaj_18450</name>
</gene>
<accession>A0ABX3M5I8</accession>
<comment type="caution">
    <text evidence="2">The sequence shown here is derived from an EMBL/GenBank/DDBJ whole genome shotgun (WGS) entry which is preliminary data.</text>
</comment>
<feature type="compositionally biased region" description="Basic and acidic residues" evidence="1">
    <location>
        <begin position="87"/>
        <end position="98"/>
    </location>
</feature>
<evidence type="ECO:0000313" key="3">
    <source>
        <dbReference type="Proteomes" id="UP000191089"/>
    </source>
</evidence>
<organism evidence="2 3">
    <name type="scientific">Xanthomonas axonopodis pv. cajani</name>
    <dbReference type="NCBI Taxonomy" id="487827"/>
    <lineage>
        <taxon>Bacteria</taxon>
        <taxon>Pseudomonadati</taxon>
        <taxon>Pseudomonadota</taxon>
        <taxon>Gammaproteobacteria</taxon>
        <taxon>Lysobacterales</taxon>
        <taxon>Lysobacteraceae</taxon>
        <taxon>Xanthomonas</taxon>
    </lineage>
</organism>
<feature type="region of interest" description="Disordered" evidence="1">
    <location>
        <begin position="30"/>
        <end position="109"/>
    </location>
</feature>
<dbReference type="RefSeq" id="WP_078562342.1">
    <property type="nucleotide sequence ID" value="NZ_LOKQ01000303.1"/>
</dbReference>
<sequence length="109" mass="11642">MSKIQMVRRTRVFNVDARLAPLLMRHGGYQRRDMQAQPAVVPAPAHPDRRAGEANGAAAQAKRDAAAESAGAPRKATKAKPKKLAKKSGDSEPAKKAETTQAPDMDAAE</sequence>
<protein>
    <submittedName>
        <fullName evidence="2">Uncharacterized protein</fullName>
    </submittedName>
</protein>
<dbReference type="EMBL" id="LOKQ01000303">
    <property type="protein sequence ID" value="OOX08680.1"/>
    <property type="molecule type" value="Genomic_DNA"/>
</dbReference>
<reference evidence="2 3" key="1">
    <citation type="submission" date="2015-12" db="EMBL/GenBank/DDBJ databases">
        <authorList>
            <person name="Bansal K."/>
            <person name="Midha S."/>
            <person name="Patil P.B."/>
        </authorList>
    </citation>
    <scope>NUCLEOTIDE SEQUENCE [LARGE SCALE GENOMIC DNA]</scope>
    <source>
        <strain evidence="2 3">LMG558</strain>
    </source>
</reference>
<name>A0ABX3M5I8_9XANT</name>
<evidence type="ECO:0000256" key="1">
    <source>
        <dbReference type="SAM" id="MobiDB-lite"/>
    </source>
</evidence>
<keyword evidence="3" id="KW-1185">Reference proteome</keyword>